<protein>
    <submittedName>
        <fullName evidence="1">Uncharacterized protein</fullName>
    </submittedName>
</protein>
<comment type="caution">
    <text evidence="1">The sequence shown here is derived from an EMBL/GenBank/DDBJ whole genome shotgun (WGS) entry which is preliminary data.</text>
</comment>
<sequence>MKSNQKEKAINLRKQGLSYSEILKQIPVAKSTLSLWLRSVGLSKKQAQRLTEKKLANMQKGALAKKNQRIALTQKIHKEAIKQIYNISKRDLFLIGVSLYWAEGSKEKENRPGSGTIFTNSDPEMLRLFIKWLTKICNIKKEDIIFSIYIHENSKNDLDKVKKYWSEKLDFPLSHFPYIYFKKNKIKTSRKNVGDSYFGLLKLKVKKSSALNRKIAGWIKGVIEYSNKLSY</sequence>
<dbReference type="Proteomes" id="UP000231602">
    <property type="component" value="Unassembled WGS sequence"/>
</dbReference>
<evidence type="ECO:0000313" key="1">
    <source>
        <dbReference type="EMBL" id="PIR44306.1"/>
    </source>
</evidence>
<organism evidence="1 2">
    <name type="scientific">Candidatus Wolfebacteria bacterium CG10_big_fil_rev_8_21_14_0_10_31_9</name>
    <dbReference type="NCBI Taxonomy" id="1975070"/>
    <lineage>
        <taxon>Bacteria</taxon>
        <taxon>Candidatus Wolfeibacteriota</taxon>
    </lineage>
</organism>
<accession>A0A2H0RD59</accession>
<evidence type="ECO:0000313" key="2">
    <source>
        <dbReference type="Proteomes" id="UP000231602"/>
    </source>
</evidence>
<proteinExistence type="predicted"/>
<dbReference type="EMBL" id="PCXV01000010">
    <property type="protein sequence ID" value="PIR44306.1"/>
    <property type="molecule type" value="Genomic_DNA"/>
</dbReference>
<gene>
    <name evidence="1" type="ORF">COV23_00450</name>
</gene>
<reference evidence="1 2" key="1">
    <citation type="submission" date="2017-09" db="EMBL/GenBank/DDBJ databases">
        <title>Depth-based differentiation of microbial function through sediment-hosted aquifers and enrichment of novel symbionts in the deep terrestrial subsurface.</title>
        <authorList>
            <person name="Probst A.J."/>
            <person name="Ladd B."/>
            <person name="Jarett J.K."/>
            <person name="Geller-Mcgrath D.E."/>
            <person name="Sieber C.M."/>
            <person name="Emerson J.B."/>
            <person name="Anantharaman K."/>
            <person name="Thomas B.C."/>
            <person name="Malmstrom R."/>
            <person name="Stieglmeier M."/>
            <person name="Klingl A."/>
            <person name="Woyke T."/>
            <person name="Ryan C.M."/>
            <person name="Banfield J.F."/>
        </authorList>
    </citation>
    <scope>NUCLEOTIDE SEQUENCE [LARGE SCALE GENOMIC DNA]</scope>
    <source>
        <strain evidence="1">CG10_big_fil_rev_8_21_14_0_10_31_9</strain>
    </source>
</reference>
<dbReference type="AlphaFoldDB" id="A0A2H0RD59"/>
<name>A0A2H0RD59_9BACT</name>